<name>A0A5N6N0G0_9ASTR</name>
<reference evidence="1 2" key="1">
    <citation type="submission" date="2019-05" db="EMBL/GenBank/DDBJ databases">
        <title>Mikania micrantha, genome provides insights into the molecular mechanism of rapid growth.</title>
        <authorList>
            <person name="Liu B."/>
        </authorList>
    </citation>
    <scope>NUCLEOTIDE SEQUENCE [LARGE SCALE GENOMIC DNA]</scope>
    <source>
        <strain evidence="1">NLD-2019</strain>
        <tissue evidence="1">Leaf</tissue>
    </source>
</reference>
<organism evidence="1 2">
    <name type="scientific">Mikania micrantha</name>
    <name type="common">bitter vine</name>
    <dbReference type="NCBI Taxonomy" id="192012"/>
    <lineage>
        <taxon>Eukaryota</taxon>
        <taxon>Viridiplantae</taxon>
        <taxon>Streptophyta</taxon>
        <taxon>Embryophyta</taxon>
        <taxon>Tracheophyta</taxon>
        <taxon>Spermatophyta</taxon>
        <taxon>Magnoliopsida</taxon>
        <taxon>eudicotyledons</taxon>
        <taxon>Gunneridae</taxon>
        <taxon>Pentapetalae</taxon>
        <taxon>asterids</taxon>
        <taxon>campanulids</taxon>
        <taxon>Asterales</taxon>
        <taxon>Asteraceae</taxon>
        <taxon>Asteroideae</taxon>
        <taxon>Heliantheae alliance</taxon>
        <taxon>Eupatorieae</taxon>
        <taxon>Mikania</taxon>
    </lineage>
</organism>
<keyword evidence="2" id="KW-1185">Reference proteome</keyword>
<dbReference type="PANTHER" id="PTHR47650">
    <property type="entry name" value="ZINC FINGER CCCH DOMAIN-CONTAINING PROTEIN 22"/>
    <property type="match status" value="1"/>
</dbReference>
<protein>
    <submittedName>
        <fullName evidence="1">Uncharacterized protein</fullName>
    </submittedName>
</protein>
<dbReference type="AlphaFoldDB" id="A0A5N6N0G0"/>
<dbReference type="PANTHER" id="PTHR47650:SF2">
    <property type="entry name" value="ZINC FINGER CCCH DOMAIN-CONTAINING PROTEIN 22"/>
    <property type="match status" value="1"/>
</dbReference>
<evidence type="ECO:0000313" key="1">
    <source>
        <dbReference type="EMBL" id="KAD4180193.1"/>
    </source>
</evidence>
<dbReference type="Proteomes" id="UP000326396">
    <property type="component" value="Linkage Group LG4"/>
</dbReference>
<dbReference type="EMBL" id="SZYD01000014">
    <property type="protein sequence ID" value="KAD4180193.1"/>
    <property type="molecule type" value="Genomic_DNA"/>
</dbReference>
<comment type="caution">
    <text evidence="1">The sequence shown here is derived from an EMBL/GenBank/DDBJ whole genome shotgun (WGS) entry which is preliminary data.</text>
</comment>
<gene>
    <name evidence="1" type="ORF">E3N88_28784</name>
</gene>
<accession>A0A5N6N0G0</accession>
<dbReference type="OrthoDB" id="4822at2759"/>
<sequence>MKEKNISCESEFKNLEEMASLNKKEKVVYDAPVRKLNETRKTLVKVEATHASASNDAASQQREHINNPLLGWAIRVAELANENISYQSFMTVRRRSLYVRKKEIGFEFPVPTSEKKTNI</sequence>
<evidence type="ECO:0000313" key="2">
    <source>
        <dbReference type="Proteomes" id="UP000326396"/>
    </source>
</evidence>
<proteinExistence type="predicted"/>